<proteinExistence type="predicted"/>
<evidence type="ECO:0000313" key="3">
    <source>
        <dbReference type="Proteomes" id="UP001345013"/>
    </source>
</evidence>
<comment type="caution">
    <text evidence="2">The sequence shown here is derived from an EMBL/GenBank/DDBJ whole genome shotgun (WGS) entry which is preliminary data.</text>
</comment>
<feature type="region of interest" description="Disordered" evidence="1">
    <location>
        <begin position="472"/>
        <end position="509"/>
    </location>
</feature>
<protein>
    <submittedName>
        <fullName evidence="2">Uncharacterized protein</fullName>
    </submittedName>
</protein>
<name>A0ABR0KD57_9EURO</name>
<reference evidence="2 3" key="1">
    <citation type="submission" date="2023-08" db="EMBL/GenBank/DDBJ databases">
        <title>Black Yeasts Isolated from many extreme environments.</title>
        <authorList>
            <person name="Coleine C."/>
            <person name="Stajich J.E."/>
            <person name="Selbmann L."/>
        </authorList>
    </citation>
    <scope>NUCLEOTIDE SEQUENCE [LARGE SCALE GENOMIC DNA]</scope>
    <source>
        <strain evidence="2 3">CCFEE 5885</strain>
    </source>
</reference>
<dbReference type="SUPFAM" id="SSF55486">
    <property type="entry name" value="Metalloproteases ('zincins'), catalytic domain"/>
    <property type="match status" value="1"/>
</dbReference>
<dbReference type="InterPro" id="IPR024079">
    <property type="entry name" value="MetalloPept_cat_dom_sf"/>
</dbReference>
<dbReference type="Proteomes" id="UP001345013">
    <property type="component" value="Unassembled WGS sequence"/>
</dbReference>
<gene>
    <name evidence="2" type="ORF">LTR24_003967</name>
</gene>
<evidence type="ECO:0000256" key="1">
    <source>
        <dbReference type="SAM" id="MobiDB-lite"/>
    </source>
</evidence>
<sequence>MGIAFQKSCYLAPDVKVGGRTTHKLKPATRRKLMRKRRKQLHATLEEARLWSFALLLPTTVFANHEAVHELDTTIQTMTAKLLGKHVSKDKIDGVFGKIARNILVPGITNVDAGYEYYPTSLPDKHMLDDTLVPAHVLDHLYQECPEDRTKHRAGRTWREIRAHADAYTVADEPLQYVLEEVQFENTCFVLGLPHMFNWSSRAERKILALLQSSDPSKLANANFVQQDFIAIKAVKKDNPEEWSASMNTHNIMTLYPKFFDSIDRDGHGAIRDLYITPGESNLGRIEPGAVTLLLHENTHSKSVLHTDDHTFEYNGPRGDWLDESLLHPEHVTDSVTADPDALNLYVSYGIEACLALARRDLWNNTNKAEDNADSWALYALLRMLIYAYPDLDILGAIDEEDPSLPRNRIVQARDTLLHHCTLFECLRHPDAGLISDHPDYNASKDPWAAHSGRKKPATVEELLDVVQGVARRPESNTVRNRRKKQRRRQREKEARAKKREEDRDTRETEDGLAALATHIGDIDFWLRCRS</sequence>
<organism evidence="2 3">
    <name type="scientific">Lithohypha guttulata</name>
    <dbReference type="NCBI Taxonomy" id="1690604"/>
    <lineage>
        <taxon>Eukaryota</taxon>
        <taxon>Fungi</taxon>
        <taxon>Dikarya</taxon>
        <taxon>Ascomycota</taxon>
        <taxon>Pezizomycotina</taxon>
        <taxon>Eurotiomycetes</taxon>
        <taxon>Chaetothyriomycetidae</taxon>
        <taxon>Chaetothyriales</taxon>
        <taxon>Trichomeriaceae</taxon>
        <taxon>Lithohypha</taxon>
    </lineage>
</organism>
<keyword evidence="3" id="KW-1185">Reference proteome</keyword>
<evidence type="ECO:0000313" key="2">
    <source>
        <dbReference type="EMBL" id="KAK5093772.1"/>
    </source>
</evidence>
<accession>A0ABR0KD57</accession>
<dbReference type="Gene3D" id="3.40.390.10">
    <property type="entry name" value="Collagenase (Catalytic Domain)"/>
    <property type="match status" value="1"/>
</dbReference>
<dbReference type="EMBL" id="JAVRRG010000039">
    <property type="protein sequence ID" value="KAK5093772.1"/>
    <property type="molecule type" value="Genomic_DNA"/>
</dbReference>
<feature type="compositionally biased region" description="Basic residues" evidence="1">
    <location>
        <begin position="480"/>
        <end position="490"/>
    </location>
</feature>
<feature type="compositionally biased region" description="Basic and acidic residues" evidence="1">
    <location>
        <begin position="491"/>
        <end position="509"/>
    </location>
</feature>